<organism evidence="2 3">
    <name type="scientific">Dechloromonas denitrificans</name>
    <dbReference type="NCBI Taxonomy" id="281362"/>
    <lineage>
        <taxon>Bacteria</taxon>
        <taxon>Pseudomonadati</taxon>
        <taxon>Pseudomonadota</taxon>
        <taxon>Betaproteobacteria</taxon>
        <taxon>Rhodocyclales</taxon>
        <taxon>Azonexaceae</taxon>
        <taxon>Dechloromonas</taxon>
    </lineage>
</organism>
<dbReference type="Proteomes" id="UP000070186">
    <property type="component" value="Unassembled WGS sequence"/>
</dbReference>
<dbReference type="EMBL" id="LODL01000019">
    <property type="protein sequence ID" value="KXB30781.1"/>
    <property type="molecule type" value="Genomic_DNA"/>
</dbReference>
<evidence type="ECO:0000256" key="1">
    <source>
        <dbReference type="SAM" id="MobiDB-lite"/>
    </source>
</evidence>
<accession>A0A133XIM5</accession>
<proteinExistence type="predicted"/>
<keyword evidence="3" id="KW-1185">Reference proteome</keyword>
<comment type="caution">
    <text evidence="2">The sequence shown here is derived from an EMBL/GenBank/DDBJ whole genome shotgun (WGS) entry which is preliminary data.</text>
</comment>
<gene>
    <name evidence="2" type="ORF">AT959_08610</name>
</gene>
<sequence>MLNQDTQQSNPLGPLTRAAQQVQPLAGNSIKAPVRNPISAAIQDGAGSTDPDTDGRRSYSPAYGSAFNVRQPEPKIPAAGNPLAEVRNSPAESSIAAMNPLAAAKPIASTGAAISTNGSSTDGVVAAASTANPMARAGEEFATMDMKGVNAIMARENQTRAEMIDNSIRANGGNGVAINSDGGIEAANAEKTARWRQDELLAQAMRGNQVAVSAALHANAQTQSEAGRNVMAEQVNADRNALTMRGQDMNARTAEARLAGNPLVQELNRAKIEGAKLNNEQEQRLGDLQQQLIGETDPGKRAEIAGQIKALSGKSGQAGQGDTLTMPQRRTNAEIDAARKAVSALTPEEIKRKTANFTATGRENPEYDPMMAKAVSLAGRRMYGEDSDFDQRHPQGPASQAAGSDGDAMTRFRADKAMQGHKTGQMTGQGLEVFDASGRLVGHYR</sequence>
<feature type="region of interest" description="Disordered" evidence="1">
    <location>
        <begin position="385"/>
        <end position="408"/>
    </location>
</feature>
<name>A0A133XIM5_9RHOO</name>
<dbReference type="STRING" id="281362.AT959_08610"/>
<dbReference type="RefSeq" id="WP_066882579.1">
    <property type="nucleotide sequence ID" value="NZ_LODL01000019.1"/>
</dbReference>
<feature type="compositionally biased region" description="Polar residues" evidence="1">
    <location>
        <begin position="1"/>
        <end position="11"/>
    </location>
</feature>
<evidence type="ECO:0000313" key="3">
    <source>
        <dbReference type="Proteomes" id="UP000070186"/>
    </source>
</evidence>
<protein>
    <submittedName>
        <fullName evidence="2">Uncharacterized protein</fullName>
    </submittedName>
</protein>
<feature type="region of interest" description="Disordered" evidence="1">
    <location>
        <begin position="1"/>
        <end position="82"/>
    </location>
</feature>
<evidence type="ECO:0000313" key="2">
    <source>
        <dbReference type="EMBL" id="KXB30781.1"/>
    </source>
</evidence>
<dbReference type="AlphaFoldDB" id="A0A133XIM5"/>
<reference evidence="2 3" key="1">
    <citation type="submission" date="2015-12" db="EMBL/GenBank/DDBJ databases">
        <title>Nitrous oxide reduction kinetics distinguish bacteria harboring typical versus atypical NosZ.</title>
        <authorList>
            <person name="Yoon S."/>
            <person name="Nissen S."/>
            <person name="Park D."/>
            <person name="Sanford R.A."/>
            <person name="Loeffler F.E."/>
        </authorList>
    </citation>
    <scope>NUCLEOTIDE SEQUENCE [LARGE SCALE GENOMIC DNA]</scope>
    <source>
        <strain evidence="2 3">ATCC BAA-841</strain>
    </source>
</reference>